<dbReference type="PANTHER" id="PTHR38443:SF2">
    <property type="entry name" value="NON-HEMOLYTIC ENTEROTOXIN LYTIC COMPONENT L1"/>
    <property type="match status" value="1"/>
</dbReference>
<keyword evidence="1" id="KW-0175">Coiled coil</keyword>
<sequence>MAQFDPSKPIDDPVVWFPKGMFIVNKAQKLTIVAYAVDTADEEEKTFILNRDKMVALSRFLWTGKLLPTNRDSYIKTLGLTTTSAMSTKVWAEVDSLIKTYTEVNNPPFPEQEKLANKTALSPQISKDCSQFKDVTWDKLVKLSGQIKTYATLAGGSSTSSYYQAILEWVGEYNDEKGKTSPDQKVLDELASGIKGAIEAQQKIIQGIQAHVAEALTALATFHDNCKRYQSTLQGDGETLKSLLEEEGNDIEHLKREIEEQLKDIEDLQVQIDADHQKIKETAYYVWIPFAGTVAAVTVTVMANEDIKRLKKAMEKIEAVLDVNQIKLETAYRLQGDISSMGAQVTNLLNVIAPAIETLEALQGAWSHMNADLQTLYDLIDAGGQSIPPMLLAKKQLQNIVDSWNELKVYAENYIENAFMSTDPEKLTMKSYIKQLESHLK</sequence>
<evidence type="ECO:0000256" key="1">
    <source>
        <dbReference type="SAM" id="Coils"/>
    </source>
</evidence>
<dbReference type="Gene3D" id="1.20.1170.10">
    <property type="match status" value="1"/>
</dbReference>
<organism evidence="2 3">
    <name type="scientific">Cladobotryum mycophilum</name>
    <dbReference type="NCBI Taxonomy" id="491253"/>
    <lineage>
        <taxon>Eukaryota</taxon>
        <taxon>Fungi</taxon>
        <taxon>Dikarya</taxon>
        <taxon>Ascomycota</taxon>
        <taxon>Pezizomycotina</taxon>
        <taxon>Sordariomycetes</taxon>
        <taxon>Hypocreomycetidae</taxon>
        <taxon>Hypocreales</taxon>
        <taxon>Hypocreaceae</taxon>
        <taxon>Cladobotryum</taxon>
    </lineage>
</organism>
<gene>
    <name evidence="2" type="ORF">PT974_04816</name>
</gene>
<dbReference type="InterPro" id="IPR052785">
    <property type="entry name" value="Enterotoxin_cmpnt"/>
</dbReference>
<dbReference type="Proteomes" id="UP001338125">
    <property type="component" value="Unassembled WGS sequence"/>
</dbReference>
<proteinExistence type="predicted"/>
<dbReference type="PANTHER" id="PTHR38443">
    <property type="match status" value="1"/>
</dbReference>
<dbReference type="SUPFAM" id="SSF58100">
    <property type="entry name" value="Bacterial hemolysins"/>
    <property type="match status" value="1"/>
</dbReference>
<comment type="caution">
    <text evidence="2">The sequence shown here is derived from an EMBL/GenBank/DDBJ whole genome shotgun (WGS) entry which is preliminary data.</text>
</comment>
<keyword evidence="3" id="KW-1185">Reference proteome</keyword>
<evidence type="ECO:0000313" key="3">
    <source>
        <dbReference type="Proteomes" id="UP001338125"/>
    </source>
</evidence>
<evidence type="ECO:0000313" key="2">
    <source>
        <dbReference type="EMBL" id="KAK5994342.1"/>
    </source>
</evidence>
<reference evidence="2 3" key="1">
    <citation type="submission" date="2024-01" db="EMBL/GenBank/DDBJ databases">
        <title>Complete genome of Cladobotryum mycophilum ATHUM6906.</title>
        <authorList>
            <person name="Christinaki A.C."/>
            <person name="Myridakis A.I."/>
            <person name="Kouvelis V.N."/>
        </authorList>
    </citation>
    <scope>NUCLEOTIDE SEQUENCE [LARGE SCALE GENOMIC DNA]</scope>
    <source>
        <strain evidence="2 3">ATHUM6906</strain>
    </source>
</reference>
<accession>A0ABR0SQ95</accession>
<dbReference type="CDD" id="cd22656">
    <property type="entry name" value="ClyA_Cry6Aa-like"/>
    <property type="match status" value="1"/>
</dbReference>
<dbReference type="EMBL" id="JAVFKD010000010">
    <property type="protein sequence ID" value="KAK5994342.1"/>
    <property type="molecule type" value="Genomic_DNA"/>
</dbReference>
<feature type="coiled-coil region" evidence="1">
    <location>
        <begin position="241"/>
        <end position="278"/>
    </location>
</feature>
<protein>
    <submittedName>
        <fullName evidence="2">Uncharacterized protein</fullName>
    </submittedName>
</protein>
<name>A0ABR0SQ95_9HYPO</name>